<accession>A0A286DUD6</accession>
<dbReference type="Proteomes" id="UP000219072">
    <property type="component" value="Unassembled WGS sequence"/>
</dbReference>
<evidence type="ECO:0000313" key="2">
    <source>
        <dbReference type="Proteomes" id="UP000219072"/>
    </source>
</evidence>
<keyword evidence="2" id="KW-1185">Reference proteome</keyword>
<dbReference type="EMBL" id="OCNE01000005">
    <property type="protein sequence ID" value="SOD62223.1"/>
    <property type="molecule type" value="Genomic_DNA"/>
</dbReference>
<name>A0A286DUD6_9ACTN</name>
<evidence type="ECO:0008006" key="3">
    <source>
        <dbReference type="Google" id="ProtNLM"/>
    </source>
</evidence>
<organism evidence="1 2">
    <name type="scientific">Streptomyces zhaozhouensis</name>
    <dbReference type="NCBI Taxonomy" id="1300267"/>
    <lineage>
        <taxon>Bacteria</taxon>
        <taxon>Bacillati</taxon>
        <taxon>Actinomycetota</taxon>
        <taxon>Actinomycetes</taxon>
        <taxon>Kitasatosporales</taxon>
        <taxon>Streptomycetaceae</taxon>
        <taxon>Streptomyces</taxon>
    </lineage>
</organism>
<sequence length="177" mass="19890">MRISGAYANTDSPACGRRLTLSWPHGGQTFSFDLGGTMRGAPYQHDMFCAEVKNYTQPGDQGTHFDEFLAKCYVAAQTNHLLSDHFMWITWSPFRVSSWSTLNSPEQVESAVLQNRVRVLGTTGEEEARDLLDNDLAKSVADRLWLIVLSAKQETLVPLRDWVSIVAAELTRKGEPW</sequence>
<dbReference type="AlphaFoldDB" id="A0A286DUD6"/>
<proteinExistence type="predicted"/>
<evidence type="ECO:0000313" key="1">
    <source>
        <dbReference type="EMBL" id="SOD62223.1"/>
    </source>
</evidence>
<reference evidence="1 2" key="1">
    <citation type="submission" date="2017-09" db="EMBL/GenBank/DDBJ databases">
        <authorList>
            <person name="Ehlers B."/>
            <person name="Leendertz F.H."/>
        </authorList>
    </citation>
    <scope>NUCLEOTIDE SEQUENCE [LARGE SCALE GENOMIC DNA]</scope>
    <source>
        <strain evidence="1 2">CGMCC 4.7095</strain>
    </source>
</reference>
<protein>
    <recommendedName>
        <fullName evidence="3">Restriction endonuclease</fullName>
    </recommendedName>
</protein>
<gene>
    <name evidence="1" type="ORF">SAMN06297387_10538</name>
</gene>